<comment type="caution">
    <text evidence="1">The sequence shown here is derived from an EMBL/GenBank/DDBJ whole genome shotgun (WGS) entry which is preliminary data.</text>
</comment>
<proteinExistence type="predicted"/>
<organism evidence="1 2">
    <name type="scientific">Scutellospora calospora</name>
    <dbReference type="NCBI Taxonomy" id="85575"/>
    <lineage>
        <taxon>Eukaryota</taxon>
        <taxon>Fungi</taxon>
        <taxon>Fungi incertae sedis</taxon>
        <taxon>Mucoromycota</taxon>
        <taxon>Glomeromycotina</taxon>
        <taxon>Glomeromycetes</taxon>
        <taxon>Diversisporales</taxon>
        <taxon>Gigasporaceae</taxon>
        <taxon>Scutellospora</taxon>
    </lineage>
</organism>
<evidence type="ECO:0000313" key="1">
    <source>
        <dbReference type="EMBL" id="CAG8574159.1"/>
    </source>
</evidence>
<sequence length="80" mass="9364">QQLQESINSYNLEIDFKTKVLKLINKQFEFAFYPTIVITNLLDLKQNDLEDIIIPQLENTYILEIAAYISIVKVIGFTRL</sequence>
<protein>
    <submittedName>
        <fullName evidence="1">828_t:CDS:1</fullName>
    </submittedName>
</protein>
<evidence type="ECO:0000313" key="2">
    <source>
        <dbReference type="Proteomes" id="UP000789860"/>
    </source>
</evidence>
<accession>A0ACA9MER7</accession>
<feature type="non-terminal residue" evidence="1">
    <location>
        <position position="1"/>
    </location>
</feature>
<dbReference type="EMBL" id="CAJVPM010010553">
    <property type="protein sequence ID" value="CAG8574159.1"/>
    <property type="molecule type" value="Genomic_DNA"/>
</dbReference>
<name>A0ACA9MER7_9GLOM</name>
<gene>
    <name evidence="1" type="ORF">SCALOS_LOCUS5956</name>
</gene>
<keyword evidence="2" id="KW-1185">Reference proteome</keyword>
<dbReference type="Proteomes" id="UP000789860">
    <property type="component" value="Unassembled WGS sequence"/>
</dbReference>
<reference evidence="1" key="1">
    <citation type="submission" date="2021-06" db="EMBL/GenBank/DDBJ databases">
        <authorList>
            <person name="Kallberg Y."/>
            <person name="Tangrot J."/>
            <person name="Rosling A."/>
        </authorList>
    </citation>
    <scope>NUCLEOTIDE SEQUENCE</scope>
    <source>
        <strain evidence="1">AU212A</strain>
    </source>
</reference>